<proteinExistence type="predicted"/>
<dbReference type="EMBL" id="CP001739">
    <property type="protein sequence ID" value="ACZ07478.1"/>
    <property type="molecule type" value="Genomic_DNA"/>
</dbReference>
<dbReference type="eggNOG" id="COG4832">
    <property type="taxonomic scope" value="Bacteria"/>
</dbReference>
<dbReference type="InterPro" id="IPR029442">
    <property type="entry name" value="GyrI-like"/>
</dbReference>
<dbReference type="Gene3D" id="3.20.80.10">
    <property type="entry name" value="Regulatory factor, effector binding domain"/>
    <property type="match status" value="1"/>
</dbReference>
<dbReference type="PIRSF" id="PIRSF031644">
    <property type="entry name" value="UCP031644"/>
    <property type="match status" value="1"/>
</dbReference>
<dbReference type="RefSeq" id="WP_012860074.1">
    <property type="nucleotide sequence ID" value="NC_013517.1"/>
</dbReference>
<dbReference type="InterPro" id="IPR008319">
    <property type="entry name" value="GyrI-like_CCH_Lin2189-like"/>
</dbReference>
<gene>
    <name evidence="2" type="ordered locus">Sterm_0605</name>
</gene>
<protein>
    <recommendedName>
        <fullName evidence="1">GyrI-like small molecule binding domain-containing protein</fullName>
    </recommendedName>
</protein>
<evidence type="ECO:0000313" key="3">
    <source>
        <dbReference type="Proteomes" id="UP000000845"/>
    </source>
</evidence>
<feature type="domain" description="GyrI-like small molecule binding" evidence="1">
    <location>
        <begin position="19"/>
        <end position="199"/>
    </location>
</feature>
<dbReference type="HOGENOM" id="CLU_083625_0_0_0"/>
<dbReference type="SUPFAM" id="SSF55136">
    <property type="entry name" value="Probable bacterial effector-binding domain"/>
    <property type="match status" value="1"/>
</dbReference>
<sequence length="207" mass="24401">MKYEWKKQEKEIYLPKGKPEQIFIKKFRYLTLEGSGNPNESLFSELTGALFSLSYTLKMLPKKGITPDGYFDYAVYPLEGIWDLDIDSDFDETKLDKNKLVYKIMIRQPDFINKEIIETAAEILKKKKTVMYIDKIKFEEIEDGLAVQMMHTGSYDSETESFEKMKNFCLENKLNIRSKAHKEIYISNPERTAPEKLKTVLRYFVKK</sequence>
<evidence type="ECO:0000313" key="2">
    <source>
        <dbReference type="EMBL" id="ACZ07478.1"/>
    </source>
</evidence>
<reference evidence="2 3" key="2">
    <citation type="journal article" date="2010" name="Stand. Genomic Sci.">
        <title>Complete genome sequence of Sebaldella termitidis type strain (NCTC 11300).</title>
        <authorList>
            <person name="Harmon-Smith M."/>
            <person name="Celia L."/>
            <person name="Chertkov O."/>
            <person name="Lapidus A."/>
            <person name="Copeland A."/>
            <person name="Glavina Del Rio T."/>
            <person name="Nolan M."/>
            <person name="Lucas S."/>
            <person name="Tice H."/>
            <person name="Cheng J.F."/>
            <person name="Han C."/>
            <person name="Detter J.C."/>
            <person name="Bruce D."/>
            <person name="Goodwin L."/>
            <person name="Pitluck S."/>
            <person name="Pati A."/>
            <person name="Liolios K."/>
            <person name="Ivanova N."/>
            <person name="Mavromatis K."/>
            <person name="Mikhailova N."/>
            <person name="Chen A."/>
            <person name="Palaniappan K."/>
            <person name="Land M."/>
            <person name="Hauser L."/>
            <person name="Chang Y.J."/>
            <person name="Jeffries C.D."/>
            <person name="Brettin T."/>
            <person name="Goker M."/>
            <person name="Beck B."/>
            <person name="Bristow J."/>
            <person name="Eisen J.A."/>
            <person name="Markowitz V."/>
            <person name="Hugenholtz P."/>
            <person name="Kyrpides N.C."/>
            <person name="Klenk H.P."/>
            <person name="Chen F."/>
        </authorList>
    </citation>
    <scope>NUCLEOTIDE SEQUENCE [LARGE SCALE GENOMIC DNA]</scope>
    <source>
        <strain evidence="3">ATCC 33386 / NCTC 11300</strain>
    </source>
</reference>
<dbReference type="KEGG" id="str:Sterm_0605"/>
<accession>D1AP04</accession>
<dbReference type="InterPro" id="IPR011256">
    <property type="entry name" value="Reg_factor_effector_dom_sf"/>
</dbReference>
<dbReference type="Pfam" id="PF06445">
    <property type="entry name" value="GyrI-like"/>
    <property type="match status" value="1"/>
</dbReference>
<dbReference type="Proteomes" id="UP000000845">
    <property type="component" value="Chromosome"/>
</dbReference>
<evidence type="ECO:0000259" key="1">
    <source>
        <dbReference type="Pfam" id="PF06445"/>
    </source>
</evidence>
<dbReference type="AlphaFoldDB" id="D1AP04"/>
<dbReference type="STRING" id="526218.Sterm_0605"/>
<reference evidence="3" key="1">
    <citation type="submission" date="2009-09" db="EMBL/GenBank/DDBJ databases">
        <title>The complete chromosome of Sebaldella termitidis ATCC 33386.</title>
        <authorList>
            <consortium name="US DOE Joint Genome Institute (JGI-PGF)"/>
            <person name="Lucas S."/>
            <person name="Copeland A."/>
            <person name="Lapidus A."/>
            <person name="Glavina del Rio T."/>
            <person name="Dalin E."/>
            <person name="Tice H."/>
            <person name="Bruce D."/>
            <person name="Goodwin L."/>
            <person name="Pitluck S."/>
            <person name="Kyrpides N."/>
            <person name="Mavromatis K."/>
            <person name="Ivanova N."/>
            <person name="Mikhailova N."/>
            <person name="Sims D."/>
            <person name="Meincke L."/>
            <person name="Brettin T."/>
            <person name="Detter J.C."/>
            <person name="Han C."/>
            <person name="Larimer F."/>
            <person name="Land M."/>
            <person name="Hauser L."/>
            <person name="Markowitz V."/>
            <person name="Cheng J.F."/>
            <person name="Hugenholtz P."/>
            <person name="Woyke T."/>
            <person name="Wu D."/>
            <person name="Eisen J.A."/>
        </authorList>
    </citation>
    <scope>NUCLEOTIDE SEQUENCE [LARGE SCALE GENOMIC DNA]</scope>
    <source>
        <strain evidence="3">ATCC 33386 / NCTC 11300</strain>
    </source>
</reference>
<organism evidence="2 3">
    <name type="scientific">Sebaldella termitidis (strain ATCC 33386 / NCTC 11300)</name>
    <dbReference type="NCBI Taxonomy" id="526218"/>
    <lineage>
        <taxon>Bacteria</taxon>
        <taxon>Fusobacteriati</taxon>
        <taxon>Fusobacteriota</taxon>
        <taxon>Fusobacteriia</taxon>
        <taxon>Fusobacteriales</taxon>
        <taxon>Leptotrichiaceae</taxon>
        <taxon>Sebaldella</taxon>
    </lineage>
</organism>
<keyword evidence="3" id="KW-1185">Reference proteome</keyword>
<name>D1AP04_SEBTE</name>